<name>A0A2T6ZVG0_TUBBO</name>
<comment type="caution">
    <text evidence="1">The sequence shown here is derived from an EMBL/GenBank/DDBJ whole genome shotgun (WGS) entry which is preliminary data.</text>
</comment>
<dbReference type="Proteomes" id="UP000244722">
    <property type="component" value="Unassembled WGS sequence"/>
</dbReference>
<keyword evidence="2" id="KW-1185">Reference proteome</keyword>
<dbReference type="EMBL" id="NESQ01000090">
    <property type="protein sequence ID" value="PUU79479.1"/>
    <property type="molecule type" value="Genomic_DNA"/>
</dbReference>
<evidence type="ECO:0000313" key="1">
    <source>
        <dbReference type="EMBL" id="PUU79479.1"/>
    </source>
</evidence>
<organism evidence="1 2">
    <name type="scientific">Tuber borchii</name>
    <name type="common">White truffle</name>
    <dbReference type="NCBI Taxonomy" id="42251"/>
    <lineage>
        <taxon>Eukaryota</taxon>
        <taxon>Fungi</taxon>
        <taxon>Dikarya</taxon>
        <taxon>Ascomycota</taxon>
        <taxon>Pezizomycotina</taxon>
        <taxon>Pezizomycetes</taxon>
        <taxon>Pezizales</taxon>
        <taxon>Tuberaceae</taxon>
        <taxon>Tuber</taxon>
    </lineage>
</organism>
<protein>
    <submittedName>
        <fullName evidence="1">Uncharacterized protein</fullName>
    </submittedName>
</protein>
<reference evidence="1 2" key="1">
    <citation type="submission" date="2017-04" db="EMBL/GenBank/DDBJ databases">
        <title>Draft genome sequence of Tuber borchii Vittad., a whitish edible truffle.</title>
        <authorList>
            <consortium name="DOE Joint Genome Institute"/>
            <person name="Murat C."/>
            <person name="Kuo A."/>
            <person name="Barry K.W."/>
            <person name="Clum A."/>
            <person name="Dockter R.B."/>
            <person name="Fauchery L."/>
            <person name="Iotti M."/>
            <person name="Kohler A."/>
            <person name="Labutti K."/>
            <person name="Lindquist E.A."/>
            <person name="Lipzen A."/>
            <person name="Ohm R.A."/>
            <person name="Wang M."/>
            <person name="Grigoriev I.V."/>
            <person name="Zambonelli A."/>
            <person name="Martin F.M."/>
        </authorList>
    </citation>
    <scope>NUCLEOTIDE SEQUENCE [LARGE SCALE GENOMIC DNA]</scope>
    <source>
        <strain evidence="1 2">Tbo3840</strain>
    </source>
</reference>
<accession>A0A2T6ZVG0</accession>
<dbReference type="AlphaFoldDB" id="A0A2T6ZVG0"/>
<proteinExistence type="predicted"/>
<evidence type="ECO:0000313" key="2">
    <source>
        <dbReference type="Proteomes" id="UP000244722"/>
    </source>
</evidence>
<sequence>MNPSNEAYPVTPLNHDACSPLSPLSHEDIRSPPPPRHHVFFFSSPFTLLYYLRQVRPFTRQRQPPLFWNLFRE</sequence>
<gene>
    <name evidence="1" type="ORF">B9Z19DRAFT_1081586</name>
</gene>